<keyword evidence="2" id="KW-0805">Transcription regulation</keyword>
<evidence type="ECO:0000313" key="9">
    <source>
        <dbReference type="EMBL" id="AYF74537.1"/>
    </source>
</evidence>
<dbReference type="AlphaFoldDB" id="A0A386ZB85"/>
<dbReference type="InterPro" id="IPR036388">
    <property type="entry name" value="WH-like_DNA-bd_sf"/>
</dbReference>
<dbReference type="Pfam" id="PF04542">
    <property type="entry name" value="Sigma70_r2"/>
    <property type="match status" value="1"/>
</dbReference>
<evidence type="ECO:0000256" key="4">
    <source>
        <dbReference type="ARBA" id="ARBA00023125"/>
    </source>
</evidence>
<dbReference type="Pfam" id="PF08281">
    <property type="entry name" value="Sigma70_r4_2"/>
    <property type="match status" value="1"/>
</dbReference>
<dbReference type="InterPro" id="IPR052704">
    <property type="entry name" value="ECF_Sigma-70_Domain"/>
</dbReference>
<feature type="compositionally biased region" description="Basic residues" evidence="6">
    <location>
        <begin position="262"/>
        <end position="308"/>
    </location>
</feature>
<dbReference type="SUPFAM" id="SSF88659">
    <property type="entry name" value="Sigma3 and sigma4 domains of RNA polymerase sigma factors"/>
    <property type="match status" value="1"/>
</dbReference>
<comment type="similarity">
    <text evidence="1">Belongs to the sigma-70 factor family. ECF subfamily.</text>
</comment>
<keyword evidence="4" id="KW-0238">DNA-binding</keyword>
<feature type="domain" description="RNA polymerase sigma-70 region 2" evidence="7">
    <location>
        <begin position="37"/>
        <end position="99"/>
    </location>
</feature>
<dbReference type="EMBL" id="CP032568">
    <property type="protein sequence ID" value="AYF74537.1"/>
    <property type="molecule type" value="Genomic_DNA"/>
</dbReference>
<evidence type="ECO:0000259" key="8">
    <source>
        <dbReference type="Pfam" id="PF08281"/>
    </source>
</evidence>
<protein>
    <submittedName>
        <fullName evidence="9">Sigma-70 family RNA polymerase sigma factor</fullName>
    </submittedName>
</protein>
<dbReference type="GO" id="GO:0006352">
    <property type="term" value="P:DNA-templated transcription initiation"/>
    <property type="evidence" value="ECO:0007669"/>
    <property type="project" value="InterPro"/>
</dbReference>
<dbReference type="OrthoDB" id="3211555at2"/>
<dbReference type="SUPFAM" id="SSF88946">
    <property type="entry name" value="Sigma2 domain of RNA polymerase sigma factors"/>
    <property type="match status" value="1"/>
</dbReference>
<proteinExistence type="inferred from homology"/>
<dbReference type="PANTHER" id="PTHR30173">
    <property type="entry name" value="SIGMA 19 FACTOR"/>
    <property type="match status" value="1"/>
</dbReference>
<feature type="region of interest" description="Disordered" evidence="6">
    <location>
        <begin position="1"/>
        <end position="35"/>
    </location>
</feature>
<dbReference type="Proteomes" id="UP000267164">
    <property type="component" value="Chromosome"/>
</dbReference>
<keyword evidence="3" id="KW-0731">Sigma factor</keyword>
<evidence type="ECO:0000256" key="3">
    <source>
        <dbReference type="ARBA" id="ARBA00023082"/>
    </source>
</evidence>
<dbReference type="GO" id="GO:0003677">
    <property type="term" value="F:DNA binding"/>
    <property type="evidence" value="ECO:0007669"/>
    <property type="project" value="UniProtKB-KW"/>
</dbReference>
<feature type="domain" description="RNA polymerase sigma factor 70 region 4 type 2" evidence="8">
    <location>
        <begin position="136"/>
        <end position="185"/>
    </location>
</feature>
<evidence type="ECO:0000259" key="7">
    <source>
        <dbReference type="Pfam" id="PF04542"/>
    </source>
</evidence>
<feature type="compositionally biased region" description="Basic residues" evidence="6">
    <location>
        <begin position="235"/>
        <end position="248"/>
    </location>
</feature>
<dbReference type="Gene3D" id="1.10.10.10">
    <property type="entry name" value="Winged helix-like DNA-binding domain superfamily/Winged helix DNA-binding domain"/>
    <property type="match status" value="1"/>
</dbReference>
<feature type="compositionally biased region" description="Low complexity" evidence="6">
    <location>
        <begin position="199"/>
        <end position="208"/>
    </location>
</feature>
<organism evidence="9 10">
    <name type="scientific">Nocardia yunnanensis</name>
    <dbReference type="NCBI Taxonomy" id="2382165"/>
    <lineage>
        <taxon>Bacteria</taxon>
        <taxon>Bacillati</taxon>
        <taxon>Actinomycetota</taxon>
        <taxon>Actinomycetes</taxon>
        <taxon>Mycobacteriales</taxon>
        <taxon>Nocardiaceae</taxon>
        <taxon>Nocardia</taxon>
    </lineage>
</organism>
<dbReference type="InterPro" id="IPR014284">
    <property type="entry name" value="RNA_pol_sigma-70_dom"/>
</dbReference>
<dbReference type="KEGG" id="nyu:D7D52_12435"/>
<keyword evidence="10" id="KW-1185">Reference proteome</keyword>
<sequence>MSDRNSGPPADADSPRDSGSPRDSNSPCDSGSPAQRFERRRTRLIALAFRMLGASGEAEDAVQETWVRLSRTEIDEIRNLDGWLTTTLSRICLDALRTREVRREYPLGSVVPESIPAVTAAGGPEDQVVLGEEVERAVLVLLRRLAPAERVAFVLHDLFEVPFDEIATILDRSPNAARLLASKARHRVLGDNPRTAGYAARAPNRARLPGGGPGRGYRGGTDTARTRNRSDGRRGGRARQGRGHRTRYPGRVPPGLPLRPAGRLRRAGASRRASRRALRRARRRPGCAGLHHRQRRNHPHRRDSRTRHACPTDPDGPRFHGLAAGFGRSPARRA</sequence>
<evidence type="ECO:0000256" key="5">
    <source>
        <dbReference type="ARBA" id="ARBA00023163"/>
    </source>
</evidence>
<dbReference type="InterPro" id="IPR007627">
    <property type="entry name" value="RNA_pol_sigma70_r2"/>
</dbReference>
<dbReference type="GO" id="GO:0016987">
    <property type="term" value="F:sigma factor activity"/>
    <property type="evidence" value="ECO:0007669"/>
    <property type="project" value="UniProtKB-KW"/>
</dbReference>
<evidence type="ECO:0000313" key="10">
    <source>
        <dbReference type="Proteomes" id="UP000267164"/>
    </source>
</evidence>
<dbReference type="InterPro" id="IPR013249">
    <property type="entry name" value="RNA_pol_sigma70_r4_t2"/>
</dbReference>
<feature type="compositionally biased region" description="Gly residues" evidence="6">
    <location>
        <begin position="209"/>
        <end position="219"/>
    </location>
</feature>
<gene>
    <name evidence="9" type="ORF">D7D52_12435</name>
</gene>
<dbReference type="PANTHER" id="PTHR30173:SF43">
    <property type="entry name" value="ECF RNA POLYMERASE SIGMA FACTOR SIGI-RELATED"/>
    <property type="match status" value="1"/>
</dbReference>
<dbReference type="NCBIfam" id="TIGR02937">
    <property type="entry name" value="sigma70-ECF"/>
    <property type="match status" value="1"/>
</dbReference>
<evidence type="ECO:0000256" key="6">
    <source>
        <dbReference type="SAM" id="MobiDB-lite"/>
    </source>
</evidence>
<feature type="compositionally biased region" description="Basic and acidic residues" evidence="6">
    <location>
        <begin position="224"/>
        <end position="234"/>
    </location>
</feature>
<evidence type="ECO:0000256" key="1">
    <source>
        <dbReference type="ARBA" id="ARBA00010641"/>
    </source>
</evidence>
<keyword evidence="5" id="KW-0804">Transcription</keyword>
<dbReference type="Gene3D" id="1.10.1740.10">
    <property type="match status" value="1"/>
</dbReference>
<name>A0A386ZB85_9NOCA</name>
<dbReference type="InterPro" id="IPR013324">
    <property type="entry name" value="RNA_pol_sigma_r3/r4-like"/>
</dbReference>
<accession>A0A386ZB85</accession>
<dbReference type="InterPro" id="IPR013325">
    <property type="entry name" value="RNA_pol_sigma_r2"/>
</dbReference>
<evidence type="ECO:0000256" key="2">
    <source>
        <dbReference type="ARBA" id="ARBA00023015"/>
    </source>
</evidence>
<feature type="compositionally biased region" description="Low complexity" evidence="6">
    <location>
        <begin position="1"/>
        <end position="12"/>
    </location>
</feature>
<reference evidence="9 10" key="1">
    <citation type="submission" date="2018-09" db="EMBL/GenBank/DDBJ databases">
        <title>Nocardia yunnanensis sp. nov., an actinomycete isolated from a soil sample.</title>
        <authorList>
            <person name="Zhang J."/>
        </authorList>
    </citation>
    <scope>NUCLEOTIDE SEQUENCE [LARGE SCALE GENOMIC DNA]</scope>
    <source>
        <strain evidence="9 10">CFHS0054</strain>
    </source>
</reference>
<feature type="region of interest" description="Disordered" evidence="6">
    <location>
        <begin position="192"/>
        <end position="334"/>
    </location>
</feature>